<keyword evidence="4" id="KW-1185">Reference proteome</keyword>
<comment type="caution">
    <text evidence="3">The sequence shown here is derived from an EMBL/GenBank/DDBJ whole genome shotgun (WGS) entry which is preliminary data.</text>
</comment>
<dbReference type="OMA" id="KQCFACR"/>
<feature type="domain" description="Rhodanese" evidence="2">
    <location>
        <begin position="130"/>
        <end position="224"/>
    </location>
</feature>
<dbReference type="CDD" id="cd01518">
    <property type="entry name" value="RHOD_YceA"/>
    <property type="match status" value="1"/>
</dbReference>
<gene>
    <name evidence="3" type="ORF">PPERSA_12074</name>
</gene>
<dbReference type="OrthoDB" id="345986at2759"/>
<dbReference type="SUPFAM" id="SSF52821">
    <property type="entry name" value="Rhodanese/Cell cycle control phosphatase"/>
    <property type="match status" value="1"/>
</dbReference>
<feature type="compositionally biased region" description="Basic and acidic residues" evidence="1">
    <location>
        <begin position="274"/>
        <end position="285"/>
    </location>
</feature>
<evidence type="ECO:0000259" key="2">
    <source>
        <dbReference type="PROSITE" id="PS50206"/>
    </source>
</evidence>
<dbReference type="NCBIfam" id="NF001136">
    <property type="entry name" value="PRK00142.1-4"/>
    <property type="match status" value="1"/>
</dbReference>
<reference evidence="3 4" key="1">
    <citation type="journal article" date="2015" name="Sci. Rep.">
        <title>Genome of the facultative scuticociliatosis pathogen Pseudocohnilembus persalinus provides insight into its virulence through horizontal gene transfer.</title>
        <authorList>
            <person name="Xiong J."/>
            <person name="Wang G."/>
            <person name="Cheng J."/>
            <person name="Tian M."/>
            <person name="Pan X."/>
            <person name="Warren A."/>
            <person name="Jiang C."/>
            <person name="Yuan D."/>
            <person name="Miao W."/>
        </authorList>
    </citation>
    <scope>NUCLEOTIDE SEQUENCE [LARGE SCALE GENOMIC DNA]</scope>
    <source>
        <strain evidence="3">36N120E</strain>
    </source>
</reference>
<name>A0A0V0R8X6_PSEPJ</name>
<feature type="region of interest" description="Disordered" evidence="1">
    <location>
        <begin position="271"/>
        <end position="325"/>
    </location>
</feature>
<dbReference type="InParanoid" id="A0A0V0R8X6"/>
<proteinExistence type="inferred from homology"/>
<evidence type="ECO:0000313" key="3">
    <source>
        <dbReference type="EMBL" id="KRX10950.1"/>
    </source>
</evidence>
<accession>A0A0V0R8X6</accession>
<feature type="compositionally biased region" description="Low complexity" evidence="1">
    <location>
        <begin position="286"/>
        <end position="304"/>
    </location>
</feature>
<dbReference type="PANTHER" id="PTHR43268:SF3">
    <property type="entry name" value="RHODANESE-LIKE DOMAIN-CONTAINING PROTEIN 7-RELATED"/>
    <property type="match status" value="1"/>
</dbReference>
<dbReference type="Pfam" id="PF17773">
    <property type="entry name" value="UPF0176_N"/>
    <property type="match status" value="1"/>
</dbReference>
<evidence type="ECO:0000256" key="1">
    <source>
        <dbReference type="SAM" id="MobiDB-lite"/>
    </source>
</evidence>
<dbReference type="InterPro" id="IPR036873">
    <property type="entry name" value="Rhodanese-like_dom_sf"/>
</dbReference>
<dbReference type="Gene3D" id="3.40.250.10">
    <property type="entry name" value="Rhodanese-like domain"/>
    <property type="match status" value="1"/>
</dbReference>
<sequence>MEQEQNQEQKVIVCALYKFVRFPSFKQFRPQLLQFMENNNVTGSLLLANEGINGTVASDRQGIDNLLKFLNSNEILSPIEYKESTAFKMPFKKTKVKLKNEIVTMGVDGIDPLKVVGTYVEPKEWNKIISDPECVVIDTRNDYEYKIGTFERAIDPNIHTFTQFPEYIQKNLDPKKNKKVAMFCTGGIRCEKSTAYMKQLGYENVYHLKGGILKYLEEVPKEQSLWKGECYVFDERISVNHDLEPGQTQPYYTGRMENLKSSKEKKIQQNLQKNEQEQVEKEEQKQNIQQNDNNINNNEQQQQKQEQEQEQKQQDKQEIQPLQVQ</sequence>
<dbReference type="HAMAP" id="MF_00469">
    <property type="entry name" value="TrhO"/>
    <property type="match status" value="1"/>
</dbReference>
<dbReference type="PROSITE" id="PS50206">
    <property type="entry name" value="RHODANESE_3"/>
    <property type="match status" value="1"/>
</dbReference>
<dbReference type="AlphaFoldDB" id="A0A0V0R8X6"/>
<dbReference type="Proteomes" id="UP000054937">
    <property type="component" value="Unassembled WGS sequence"/>
</dbReference>
<dbReference type="Pfam" id="PF00581">
    <property type="entry name" value="Rhodanese"/>
    <property type="match status" value="1"/>
</dbReference>
<dbReference type="InterPro" id="IPR020936">
    <property type="entry name" value="TrhO"/>
</dbReference>
<evidence type="ECO:0000313" key="4">
    <source>
        <dbReference type="Proteomes" id="UP000054937"/>
    </source>
</evidence>
<protein>
    <submittedName>
        <fullName evidence="3">Rhodanese-like domain</fullName>
    </submittedName>
</protein>
<feature type="compositionally biased region" description="Basic and acidic residues" evidence="1">
    <location>
        <begin position="305"/>
        <end position="318"/>
    </location>
</feature>
<dbReference type="SMART" id="SM00450">
    <property type="entry name" value="RHOD"/>
    <property type="match status" value="1"/>
</dbReference>
<dbReference type="InterPro" id="IPR040503">
    <property type="entry name" value="TRHO_N"/>
</dbReference>
<dbReference type="PANTHER" id="PTHR43268">
    <property type="entry name" value="THIOSULFATE SULFURTRANSFERASE/RHODANESE-LIKE DOMAIN-CONTAINING PROTEIN 2"/>
    <property type="match status" value="1"/>
</dbReference>
<dbReference type="InterPro" id="IPR001763">
    <property type="entry name" value="Rhodanese-like_dom"/>
</dbReference>
<dbReference type="EMBL" id="LDAU01000013">
    <property type="protein sequence ID" value="KRX10950.1"/>
    <property type="molecule type" value="Genomic_DNA"/>
</dbReference>
<dbReference type="Gene3D" id="3.30.70.100">
    <property type="match status" value="1"/>
</dbReference>
<organism evidence="3 4">
    <name type="scientific">Pseudocohnilembus persalinus</name>
    <name type="common">Ciliate</name>
    <dbReference type="NCBI Taxonomy" id="266149"/>
    <lineage>
        <taxon>Eukaryota</taxon>
        <taxon>Sar</taxon>
        <taxon>Alveolata</taxon>
        <taxon>Ciliophora</taxon>
        <taxon>Intramacronucleata</taxon>
        <taxon>Oligohymenophorea</taxon>
        <taxon>Scuticociliatia</taxon>
        <taxon>Philasterida</taxon>
        <taxon>Pseudocohnilembidae</taxon>
        <taxon>Pseudocohnilembus</taxon>
    </lineage>
</organism>